<name>A0A1R4HCE6_9GAMM</name>
<dbReference type="RefSeq" id="WP_087144051.1">
    <property type="nucleotide sequence ID" value="NZ_FUKI01000125.1"/>
</dbReference>
<accession>A0A1R4HCE6</accession>
<feature type="compositionally biased region" description="Basic and acidic residues" evidence="2">
    <location>
        <begin position="64"/>
        <end position="89"/>
    </location>
</feature>
<evidence type="ECO:0000256" key="2">
    <source>
        <dbReference type="SAM" id="MobiDB-lite"/>
    </source>
</evidence>
<feature type="region of interest" description="Disordered" evidence="2">
    <location>
        <begin position="64"/>
        <end position="111"/>
    </location>
</feature>
<organism evidence="3 4">
    <name type="scientific">Crenothrix polyspora</name>
    <dbReference type="NCBI Taxonomy" id="360316"/>
    <lineage>
        <taxon>Bacteria</taxon>
        <taxon>Pseudomonadati</taxon>
        <taxon>Pseudomonadota</taxon>
        <taxon>Gammaproteobacteria</taxon>
        <taxon>Methylococcales</taxon>
        <taxon>Crenotrichaceae</taxon>
        <taxon>Crenothrix</taxon>
    </lineage>
</organism>
<dbReference type="EMBL" id="FUKI01000125">
    <property type="protein sequence ID" value="SJM93867.1"/>
    <property type="molecule type" value="Genomic_DNA"/>
</dbReference>
<feature type="coiled-coil region" evidence="1">
    <location>
        <begin position="29"/>
        <end position="63"/>
    </location>
</feature>
<gene>
    <name evidence="3" type="ORF">CRENPOLYSF1_490002</name>
</gene>
<dbReference type="Proteomes" id="UP000195667">
    <property type="component" value="Unassembled WGS sequence"/>
</dbReference>
<keyword evidence="4" id="KW-1185">Reference proteome</keyword>
<proteinExistence type="predicted"/>
<sequence length="220" mass="24963">MKTDYLQAEVTAIDQLTAQLKSGVELDIVKKLLNLVERLIAENAEQKVELQKLRDEINRLKGEQGKPDIKVNKRKDGDVSSEADRKQAEADANGEVAENADGKKKRQREAKLPKIKIDREQICPLDKTGLPDDLVFKYYQDVIVQNITIKTDNVKYRRAAYYSPSQKKYYYGALPDEARGKGEYGVGIRTLIPVLKTECNMSQQRIQGFFHNFGINVSAT</sequence>
<reference evidence="4" key="1">
    <citation type="submission" date="2017-02" db="EMBL/GenBank/DDBJ databases">
        <authorList>
            <person name="Daims H."/>
        </authorList>
    </citation>
    <scope>NUCLEOTIDE SEQUENCE [LARGE SCALE GENOMIC DNA]</scope>
</reference>
<evidence type="ECO:0008006" key="5">
    <source>
        <dbReference type="Google" id="ProtNLM"/>
    </source>
</evidence>
<evidence type="ECO:0000313" key="3">
    <source>
        <dbReference type="EMBL" id="SJM93867.1"/>
    </source>
</evidence>
<evidence type="ECO:0000256" key="1">
    <source>
        <dbReference type="SAM" id="Coils"/>
    </source>
</evidence>
<protein>
    <recommendedName>
        <fullName evidence="5">Transposase</fullName>
    </recommendedName>
</protein>
<dbReference type="OrthoDB" id="5413092at2"/>
<keyword evidence="1" id="KW-0175">Coiled coil</keyword>
<dbReference type="AlphaFoldDB" id="A0A1R4HCE6"/>
<evidence type="ECO:0000313" key="4">
    <source>
        <dbReference type="Proteomes" id="UP000195667"/>
    </source>
</evidence>